<proteinExistence type="predicted"/>
<accession>A0A7Y4IDE7</accession>
<dbReference type="GO" id="GO:0005524">
    <property type="term" value="F:ATP binding"/>
    <property type="evidence" value="ECO:0007669"/>
    <property type="project" value="InterPro"/>
</dbReference>
<dbReference type="Pfam" id="PF00004">
    <property type="entry name" value="AAA"/>
    <property type="match status" value="1"/>
</dbReference>
<name>A0A7Y4IDE7_MYXXA</name>
<dbReference type="InterPro" id="IPR020958">
    <property type="entry name" value="DUF3686"/>
</dbReference>
<sequence>MATDGGKGAAPAGEAALEGGSYEVIRSRLLSQADVLGAKATDLNGRRKALFGGTELTVIGNERVRTEHNCVPCDIASVGKYLLFGYNVFIGLKRETSVSDVFSLHKFEKTADGYDFSAVPSSEAGGFLADPRFVKDFGELYKYYKDAKLLQIRKLDSRLLAVFQTGQSLRDIKVFRFSLDLEGRATYLDNQGERDHVFPPSHDFEWTVATRDNYVTGQHPHVNVLDQVFVETVKGDLTIKVEDNTSTGMGIYNEPVDDPDQSLDDAEFAWAQVGTLILLRVLPFREKAHRYLVFNSRTQHVVRIDAMGQACVRLPEDQGIVFPGGYYLQTGDFKVFDGAAASEGMEFKRAIRSPNGEDVLYIFHRRTDGCYVLFPYNLVRKEVQNPLVAHGMSLFSDGQLVIFRSASDEPTRVHPMQVWQTPFVSAEHAAGTPPAPGYLGKVGNAELVRGISDALTIQRIAKSEKPTRRTYEDLVSSATRALDAYYWLGHEETGLQEPVETLRRTAELIIDEFEKVVAMQKRATEALAAAEVEQETLLLRVQPENLTHAEAFMQALADLRKQRGHLITLKDIRYMDLGRVDVLETAVVEASDRVSTACVEFLQTGEALAPLASRLDELLAQLEPVQTSVELAPLGEDVERTAHGLEVLGEVVGGLQVGDPLARARILEGISELFSRLNRVRASLAAKRKELSGREKRAEFGAQFKLLGQSIESSLSQADSPERCDEAMSRLTVQLEELEGRFGEFDEFLGQITQKREELLEAFGARKQSLLDERQRRAQSLFGAAERILQGVQRRAKSFKTDDELNGYYASDAMILKLRQLADQLMELQDSVRADEVMSRVKSAKQDALRALRDRQDLFADGDNVIKLGTYRFNVNTQPLDLTLLPRDGELYLQLTGTDYAQKVEDAELLKYRDLWDQHLVSESPAVYRSEYLAGCLLADAEDGKRGQSLAALHEALISGTLLEKVRAYAADRFDEGYERGVHDADAVSILEKLLGLHQGAGLLRFAPAPRAWAALYWAFDADEAARTVFQRRARSLARLRTTFASGGSMAEVGEALGERIATFLTANGLAHSPAEPRQAGRYLVEELGAEHPRFTTSGEAVALRDAFLHELDRHGTRSAFEDDLRGLEKDLGARLELARVWLDGYLAQREGGPGDSVHVALETAVLLLTGSKLDRETAGALTATEVSALLGNHSRIQDRKLPLRLDEFLARLGEFRQVRVPQYQAYRALLRDLLERERRKLRLEELTPKVLSSFVRNRLIDEVYLPLIGANLAKQLGAAGEGKRTDRMGMLLLMSPPGYGKTTLMEYVASRLGLTFVKVNGPALGHSVKSLDPAEAPNATSRQEVERINLSFEMGNNVMLYLDDIQHTDPELLQKFISLCDGQRRVEGVWNGRTRTYDLRGKKFCVVMAGNPYTETGDRFRIPDMLANRADTYNLGDILDGKEHLFALSYIENALTSNTVTAPLATRDPADTHRLIRMAQGEEVQTGELKHGYAAAELQEIIAVFQRMFRAQSVLLKVNLQYIASAAQDERFRSEPAFKLQGSYRNMNKLTEKIVSAMTDDELERLIDDHYQGESQTLTTAAEQNLLKLAEMRGRLTPEKAKRWEDIKQGFARVKRMGGKDDDPVARVTGQLSGIEEQLGAVRDAVVQAANHVSASQARDEQPGPVVEVLPRLESLREAVLEVAQVGRESVKAAKAMPAPVVAAPVAAGPDLTPYLKHMAHLLKALTERVAAQAERPPEPPAESAPTVRMAAPMASPDFGAYMEQLSRAITALAERPVNVSANVPAEALQRTALTGPSPAELSRQIELVEGVLLPLERASRRAIQGEGEGVMKSLQVWQNVTEALELLRSMLRR</sequence>
<dbReference type="Proteomes" id="UP000533080">
    <property type="component" value="Unassembled WGS sequence"/>
</dbReference>
<gene>
    <name evidence="2" type="ORF">HNV28_01805</name>
</gene>
<dbReference type="InterPro" id="IPR003959">
    <property type="entry name" value="ATPase_AAA_core"/>
</dbReference>
<feature type="domain" description="AAA+ ATPase" evidence="1">
    <location>
        <begin position="1288"/>
        <end position="1437"/>
    </location>
</feature>
<reference evidence="2 3" key="1">
    <citation type="submission" date="2020-05" db="EMBL/GenBank/DDBJ databases">
        <authorList>
            <person name="Whitworth D."/>
        </authorList>
    </citation>
    <scope>NUCLEOTIDE SEQUENCE [LARGE SCALE GENOMIC DNA]</scope>
    <source>
        <strain evidence="2 3">AM005</strain>
    </source>
</reference>
<dbReference type="SMART" id="SM00382">
    <property type="entry name" value="AAA"/>
    <property type="match status" value="1"/>
</dbReference>
<dbReference type="EMBL" id="JABFNT010000005">
    <property type="protein sequence ID" value="NOJ77104.1"/>
    <property type="molecule type" value="Genomic_DNA"/>
</dbReference>
<dbReference type="InterPro" id="IPR027417">
    <property type="entry name" value="P-loop_NTPase"/>
</dbReference>
<dbReference type="Pfam" id="PF12458">
    <property type="entry name" value="DUF3686"/>
    <property type="match status" value="1"/>
</dbReference>
<evidence type="ECO:0000259" key="1">
    <source>
        <dbReference type="SMART" id="SM00382"/>
    </source>
</evidence>
<protein>
    <submittedName>
        <fullName evidence="2">AAA family ATPase</fullName>
    </submittedName>
</protein>
<dbReference type="InterPro" id="IPR003593">
    <property type="entry name" value="AAA+_ATPase"/>
</dbReference>
<organism evidence="2 3">
    <name type="scientific">Myxococcus xanthus</name>
    <dbReference type="NCBI Taxonomy" id="34"/>
    <lineage>
        <taxon>Bacteria</taxon>
        <taxon>Pseudomonadati</taxon>
        <taxon>Myxococcota</taxon>
        <taxon>Myxococcia</taxon>
        <taxon>Myxococcales</taxon>
        <taxon>Cystobacterineae</taxon>
        <taxon>Myxococcaceae</taxon>
        <taxon>Myxococcus</taxon>
    </lineage>
</organism>
<dbReference type="Gene3D" id="3.40.50.300">
    <property type="entry name" value="P-loop containing nucleotide triphosphate hydrolases"/>
    <property type="match status" value="1"/>
</dbReference>
<evidence type="ECO:0000313" key="2">
    <source>
        <dbReference type="EMBL" id="NOJ77104.1"/>
    </source>
</evidence>
<evidence type="ECO:0000313" key="3">
    <source>
        <dbReference type="Proteomes" id="UP000533080"/>
    </source>
</evidence>
<dbReference type="InterPro" id="IPR057224">
    <property type="entry name" value="DUF7902"/>
</dbReference>
<dbReference type="GO" id="GO:0016887">
    <property type="term" value="F:ATP hydrolysis activity"/>
    <property type="evidence" value="ECO:0007669"/>
    <property type="project" value="InterPro"/>
</dbReference>
<dbReference type="SUPFAM" id="SSF52540">
    <property type="entry name" value="P-loop containing nucleoside triphosphate hydrolases"/>
    <property type="match status" value="1"/>
</dbReference>
<comment type="caution">
    <text evidence="2">The sequence shown here is derived from an EMBL/GenBank/DDBJ whole genome shotgun (WGS) entry which is preliminary data.</text>
</comment>
<dbReference type="RefSeq" id="WP_171439635.1">
    <property type="nucleotide sequence ID" value="NZ_JABFNS010000016.1"/>
</dbReference>
<dbReference type="Pfam" id="PF25472">
    <property type="entry name" value="DUF7902"/>
    <property type="match status" value="1"/>
</dbReference>